<sequence>MSRFVTLSRRHALALLGVGVGGGGLLWHTRAGPEGDLGPETRPAATDAHLEELIRGNTAFATSLLRQFADDEPNANVLFSPVSIAAALAMARAGAREETANQLTETLEFPPEEDLHPAVGALLYDLNERAENAATPGVVDRIRGGREFELFVATALWGQDGYPYREEFLETLESNYRTGLRNVDFVGDHDGARGEVNEWVEEATDGRIDELLPAESVTEDTRLVVTNAVALFADWAEAFDPDDTRERTFTALDGSTDEVQMMSQTEDFPYAHGEDYQAIELPYVGEDVSMVIVVPRPSEAAPDADGTREAFESFEADLDADRIAGIFDALEKREAMIQLPRFEFDVEFELAAVLGDLGMPDPFDPERANFEGVAPTEAGSDDLFLFDVYHEAYVSVNEEGTEAIAATGFSGGLESGPLTVTADRPFLFFVRDRPTDAILFLGRVVDAESAQ</sequence>
<reference evidence="3 4" key="1">
    <citation type="submission" date="2019-08" db="EMBL/GenBank/DDBJ databases">
        <title>Archaea genome.</title>
        <authorList>
            <person name="Kajale S."/>
            <person name="Shouche Y."/>
            <person name="Deshpande N."/>
            <person name="Sharma A."/>
        </authorList>
    </citation>
    <scope>NUCLEOTIDE SEQUENCE [LARGE SCALE GENOMIC DNA]</scope>
    <source>
        <strain evidence="3 4">ESP3B_9</strain>
    </source>
</reference>
<dbReference type="GO" id="GO:0004867">
    <property type="term" value="F:serine-type endopeptidase inhibitor activity"/>
    <property type="evidence" value="ECO:0007669"/>
    <property type="project" value="InterPro"/>
</dbReference>
<dbReference type="InterPro" id="IPR036186">
    <property type="entry name" value="Serpin_sf"/>
</dbReference>
<dbReference type="GO" id="GO:0005615">
    <property type="term" value="C:extracellular space"/>
    <property type="evidence" value="ECO:0007669"/>
    <property type="project" value="InterPro"/>
</dbReference>
<evidence type="ECO:0000256" key="1">
    <source>
        <dbReference type="RuleBase" id="RU000411"/>
    </source>
</evidence>
<dbReference type="Gene3D" id="3.30.497.10">
    <property type="entry name" value="Antithrombin, subunit I, domain 2"/>
    <property type="match status" value="1"/>
</dbReference>
<dbReference type="PANTHER" id="PTHR11461:SF211">
    <property type="entry name" value="GH10112P-RELATED"/>
    <property type="match status" value="1"/>
</dbReference>
<organism evidence="3 4">
    <name type="scientific">Natrialba swarupiae</name>
    <dbReference type="NCBI Taxonomy" id="2448032"/>
    <lineage>
        <taxon>Archaea</taxon>
        <taxon>Methanobacteriati</taxon>
        <taxon>Methanobacteriota</taxon>
        <taxon>Stenosarchaea group</taxon>
        <taxon>Halobacteria</taxon>
        <taxon>Halobacteriales</taxon>
        <taxon>Natrialbaceae</taxon>
        <taxon>Natrialba</taxon>
    </lineage>
</organism>
<comment type="caution">
    <text evidence="3">The sequence shown here is derived from an EMBL/GenBank/DDBJ whole genome shotgun (WGS) entry which is preliminary data.</text>
</comment>
<accession>A0A5D5APC9</accession>
<dbReference type="InterPro" id="IPR023796">
    <property type="entry name" value="Serpin_dom"/>
</dbReference>
<gene>
    <name evidence="3" type="ORF">FYC77_13060</name>
</gene>
<dbReference type="InterPro" id="IPR000215">
    <property type="entry name" value="Serpin_fam"/>
</dbReference>
<keyword evidence="4" id="KW-1185">Reference proteome</keyword>
<proteinExistence type="inferred from homology"/>
<dbReference type="Gene3D" id="2.30.39.10">
    <property type="entry name" value="Alpha-1-antitrypsin, domain 1"/>
    <property type="match status" value="1"/>
</dbReference>
<dbReference type="Proteomes" id="UP000324104">
    <property type="component" value="Unassembled WGS sequence"/>
</dbReference>
<evidence type="ECO:0000259" key="2">
    <source>
        <dbReference type="SMART" id="SM00093"/>
    </source>
</evidence>
<dbReference type="SMART" id="SM00093">
    <property type="entry name" value="SERPIN"/>
    <property type="match status" value="1"/>
</dbReference>
<dbReference type="Pfam" id="PF00079">
    <property type="entry name" value="Serpin"/>
    <property type="match status" value="1"/>
</dbReference>
<dbReference type="PANTHER" id="PTHR11461">
    <property type="entry name" value="SERINE PROTEASE INHIBITOR, SERPIN"/>
    <property type="match status" value="1"/>
</dbReference>
<dbReference type="AlphaFoldDB" id="A0A5D5APC9"/>
<dbReference type="InterPro" id="IPR023795">
    <property type="entry name" value="Serpin_CS"/>
</dbReference>
<evidence type="ECO:0000313" key="3">
    <source>
        <dbReference type="EMBL" id="TYT61612.1"/>
    </source>
</evidence>
<comment type="similarity">
    <text evidence="1">Belongs to the serpin family.</text>
</comment>
<dbReference type="CDD" id="cd19590">
    <property type="entry name" value="serpin_thermopin-like"/>
    <property type="match status" value="1"/>
</dbReference>
<dbReference type="InterPro" id="IPR042178">
    <property type="entry name" value="Serpin_sf_1"/>
</dbReference>
<protein>
    <submittedName>
        <fullName evidence="3">Serpin family protein</fullName>
    </submittedName>
</protein>
<dbReference type="PROSITE" id="PS00284">
    <property type="entry name" value="SERPIN"/>
    <property type="match status" value="1"/>
</dbReference>
<dbReference type="EMBL" id="VTAW01000016">
    <property type="protein sequence ID" value="TYT61612.1"/>
    <property type="molecule type" value="Genomic_DNA"/>
</dbReference>
<feature type="domain" description="Serpin" evidence="2">
    <location>
        <begin position="62"/>
        <end position="447"/>
    </location>
</feature>
<dbReference type="SUPFAM" id="SSF56574">
    <property type="entry name" value="Serpins"/>
    <property type="match status" value="1"/>
</dbReference>
<evidence type="ECO:0000313" key="4">
    <source>
        <dbReference type="Proteomes" id="UP000324104"/>
    </source>
</evidence>
<dbReference type="InterPro" id="IPR042185">
    <property type="entry name" value="Serpin_sf_2"/>
</dbReference>
<name>A0A5D5APC9_9EURY</name>